<dbReference type="Pfam" id="PF24986">
    <property type="entry name" value="PRC_RimM"/>
    <property type="match status" value="1"/>
</dbReference>
<evidence type="ECO:0000259" key="3">
    <source>
        <dbReference type="Pfam" id="PF24986"/>
    </source>
</evidence>
<dbReference type="InterPro" id="IPR056792">
    <property type="entry name" value="PRC_RimM"/>
</dbReference>
<keyword evidence="1" id="KW-0963">Cytoplasm</keyword>
<accession>A0A483BAL9</accession>
<feature type="domain" description="Ribosome maturation factor RimM PRC barrel" evidence="3">
    <location>
        <begin position="96"/>
        <end position="163"/>
    </location>
</feature>
<reference evidence="4" key="1">
    <citation type="submission" date="2019-10" db="EMBL/GenBank/DDBJ databases">
        <title>Malate fermentation in French cider.</title>
        <authorList>
            <person name="Cousin F.J."/>
            <person name="Medina Fernandez S."/>
            <person name="Misery B."/>
            <person name="Laplace J.-M."/>
            <person name="Cretenet M."/>
        </authorList>
    </citation>
    <scope>NUCLEOTIDE SEQUENCE</scope>
    <source>
        <strain evidence="4">UCMA15129</strain>
    </source>
</reference>
<dbReference type="GO" id="GO:0005737">
    <property type="term" value="C:cytoplasm"/>
    <property type="evidence" value="ECO:0007669"/>
    <property type="project" value="UniProtKB-SubCell"/>
</dbReference>
<dbReference type="Proteomes" id="UP001281024">
    <property type="component" value="Unassembled WGS sequence"/>
</dbReference>
<comment type="subcellular location">
    <subcellularLocation>
        <location evidence="1">Cytoplasm</location>
    </subcellularLocation>
</comment>
<keyword evidence="1" id="KW-0143">Chaperone</keyword>
<dbReference type="Gene3D" id="2.40.30.60">
    <property type="entry name" value="RimM"/>
    <property type="match status" value="1"/>
</dbReference>
<dbReference type="HAMAP" id="MF_00014">
    <property type="entry name" value="Ribosome_mat_RimM"/>
    <property type="match status" value="1"/>
</dbReference>
<dbReference type="SUPFAM" id="SSF50346">
    <property type="entry name" value="PRC-barrel domain"/>
    <property type="match status" value="1"/>
</dbReference>
<dbReference type="GO" id="GO:0006364">
    <property type="term" value="P:rRNA processing"/>
    <property type="evidence" value="ECO:0007669"/>
    <property type="project" value="UniProtKB-UniRule"/>
</dbReference>
<dbReference type="Pfam" id="PF01782">
    <property type="entry name" value="RimM"/>
    <property type="match status" value="1"/>
</dbReference>
<dbReference type="InterPro" id="IPR011961">
    <property type="entry name" value="RimM"/>
</dbReference>
<comment type="domain">
    <text evidence="1">The PRC barrel domain binds ribosomal protein uS19.</text>
</comment>
<dbReference type="InterPro" id="IPR009000">
    <property type="entry name" value="Transl_B-barrel_sf"/>
</dbReference>
<keyword evidence="1" id="KW-0698">rRNA processing</keyword>
<dbReference type="InterPro" id="IPR011033">
    <property type="entry name" value="PRC_barrel-like_sf"/>
</dbReference>
<gene>
    <name evidence="1 4" type="primary">rimM</name>
    <name evidence="4" type="ORF">GA838_08860</name>
</gene>
<dbReference type="Gene3D" id="2.30.30.240">
    <property type="entry name" value="PRC-barrel domain"/>
    <property type="match status" value="1"/>
</dbReference>
<organism evidence="4 5">
    <name type="scientific">Oenococcus oeni</name>
    <name type="common">Leuconostoc oenos</name>
    <dbReference type="NCBI Taxonomy" id="1247"/>
    <lineage>
        <taxon>Bacteria</taxon>
        <taxon>Bacillati</taxon>
        <taxon>Bacillota</taxon>
        <taxon>Bacilli</taxon>
        <taxon>Lactobacillales</taxon>
        <taxon>Lactobacillaceae</taxon>
        <taxon>Oenococcus</taxon>
    </lineage>
</organism>
<evidence type="ECO:0000313" key="5">
    <source>
        <dbReference type="Proteomes" id="UP001281024"/>
    </source>
</evidence>
<sequence>MKELRIGRVINTHGIAGELKIDFNTDFPEQRFAKNSELLIAGEKLVVQSSRPFKQFWLVKFSDHENINLVEKYKGEDIFINERKEPRLSEGEFLVSQIIGLKVIDEKGNSIGKIADSFHTGANDVWTIKKSNGKEILIPYIDQVVKKVDLQTSTVTIELLEGLDED</sequence>
<dbReference type="GO" id="GO:0005840">
    <property type="term" value="C:ribosome"/>
    <property type="evidence" value="ECO:0007669"/>
    <property type="project" value="InterPro"/>
</dbReference>
<comment type="caution">
    <text evidence="4">The sequence shown here is derived from an EMBL/GenBank/DDBJ whole genome shotgun (WGS) entry which is preliminary data.</text>
</comment>
<comment type="function">
    <text evidence="1">An accessory protein needed during the final step in the assembly of 30S ribosomal subunit, possibly for assembly of the head region. Essential for efficient processing of 16S rRNA. May be needed both before and after RbfA during the maturation of 16S rRNA. It has affinity for free ribosomal 30S subunits but not for 70S ribosomes.</text>
</comment>
<dbReference type="SUPFAM" id="SSF50447">
    <property type="entry name" value="Translation proteins"/>
    <property type="match status" value="1"/>
</dbReference>
<comment type="similarity">
    <text evidence="1">Belongs to the RimM family.</text>
</comment>
<comment type="subunit">
    <text evidence="1">Binds ribosomal protein uS19.</text>
</comment>
<dbReference type="PANTHER" id="PTHR33692:SF1">
    <property type="entry name" value="RIBOSOME MATURATION FACTOR RIMM"/>
    <property type="match status" value="1"/>
</dbReference>
<keyword evidence="1" id="KW-0690">Ribosome biogenesis</keyword>
<dbReference type="EMBL" id="WERV01000007">
    <property type="protein sequence ID" value="MDV7715834.1"/>
    <property type="molecule type" value="Genomic_DNA"/>
</dbReference>
<dbReference type="PANTHER" id="PTHR33692">
    <property type="entry name" value="RIBOSOME MATURATION FACTOR RIMM"/>
    <property type="match status" value="1"/>
</dbReference>
<evidence type="ECO:0000313" key="4">
    <source>
        <dbReference type="EMBL" id="MDV7715834.1"/>
    </source>
</evidence>
<proteinExistence type="inferred from homology"/>
<dbReference type="AlphaFoldDB" id="A0A483BAL9"/>
<dbReference type="GO" id="GO:0042274">
    <property type="term" value="P:ribosomal small subunit biogenesis"/>
    <property type="evidence" value="ECO:0007669"/>
    <property type="project" value="UniProtKB-UniRule"/>
</dbReference>
<feature type="domain" description="RimM N-terminal" evidence="2">
    <location>
        <begin position="6"/>
        <end position="83"/>
    </location>
</feature>
<dbReference type="NCBIfam" id="TIGR02273">
    <property type="entry name" value="16S_RimM"/>
    <property type="match status" value="1"/>
</dbReference>
<dbReference type="RefSeq" id="WP_071435669.1">
    <property type="nucleotide sequence ID" value="NZ_MLON01000091.1"/>
</dbReference>
<evidence type="ECO:0000259" key="2">
    <source>
        <dbReference type="Pfam" id="PF01782"/>
    </source>
</evidence>
<dbReference type="InterPro" id="IPR036976">
    <property type="entry name" value="RimM_N_sf"/>
</dbReference>
<protein>
    <recommendedName>
        <fullName evidence="1">Ribosome maturation factor RimM</fullName>
    </recommendedName>
</protein>
<name>A0A483BAL9_OENOE</name>
<evidence type="ECO:0000256" key="1">
    <source>
        <dbReference type="HAMAP-Rule" id="MF_00014"/>
    </source>
</evidence>
<dbReference type="InterPro" id="IPR002676">
    <property type="entry name" value="RimM_N"/>
</dbReference>
<dbReference type="GO" id="GO:0043022">
    <property type="term" value="F:ribosome binding"/>
    <property type="evidence" value="ECO:0007669"/>
    <property type="project" value="InterPro"/>
</dbReference>